<dbReference type="InterPro" id="IPR000979">
    <property type="entry name" value="Phosphodiesterase_MJ0936/Vps29"/>
</dbReference>
<gene>
    <name evidence="4" type="ORF">FG384_10605</name>
</gene>
<protein>
    <recommendedName>
        <fullName evidence="2">Phosphoesterase</fullName>
        <ecNumber evidence="2">3.1.4.-</ecNumber>
    </recommendedName>
</protein>
<dbReference type="GO" id="GO:0016787">
    <property type="term" value="F:hydrolase activity"/>
    <property type="evidence" value="ECO:0007669"/>
    <property type="project" value="UniProtKB-UniRule"/>
</dbReference>
<reference evidence="4 5" key="1">
    <citation type="submission" date="2019-06" db="EMBL/GenBank/DDBJ databases">
        <title>Psychrobacillus vulpis sp. nov., a new species isolated from feces of a red fox that inhabits in The Tablas de Daimiel Natural Park, Albacete, Spain.</title>
        <authorList>
            <person name="Rodriguez M."/>
            <person name="Reina J.C."/>
            <person name="Bejar V."/>
            <person name="Llamas I."/>
        </authorList>
    </citation>
    <scope>NUCLEOTIDE SEQUENCE [LARGE SCALE GENOMIC DNA]</scope>
    <source>
        <strain evidence="4 5">Z8</strain>
    </source>
</reference>
<evidence type="ECO:0000256" key="1">
    <source>
        <dbReference type="ARBA" id="ARBA00008950"/>
    </source>
</evidence>
<keyword evidence="5" id="KW-1185">Reference proteome</keyword>
<dbReference type="GO" id="GO:0046872">
    <property type="term" value="F:metal ion binding"/>
    <property type="evidence" value="ECO:0007669"/>
    <property type="project" value="UniProtKB-KW"/>
</dbReference>
<dbReference type="EMBL" id="VDGI01000010">
    <property type="protein sequence ID" value="TQR19904.1"/>
    <property type="molecule type" value="Genomic_DNA"/>
</dbReference>
<evidence type="ECO:0000256" key="2">
    <source>
        <dbReference type="RuleBase" id="RU362039"/>
    </source>
</evidence>
<dbReference type="InterPro" id="IPR029052">
    <property type="entry name" value="Metallo-depent_PP-like"/>
</dbReference>
<dbReference type="AlphaFoldDB" id="A0A544TR16"/>
<dbReference type="Gene3D" id="3.60.21.10">
    <property type="match status" value="1"/>
</dbReference>
<dbReference type="SUPFAM" id="SSF56300">
    <property type="entry name" value="Metallo-dependent phosphatases"/>
    <property type="match status" value="1"/>
</dbReference>
<dbReference type="InterPro" id="IPR024654">
    <property type="entry name" value="Calcineurin-like_PHP_lpxH"/>
</dbReference>
<dbReference type="NCBIfam" id="TIGR00040">
    <property type="entry name" value="yfcE"/>
    <property type="match status" value="1"/>
</dbReference>
<dbReference type="PANTHER" id="PTHR11124">
    <property type="entry name" value="VACUOLAR SORTING PROTEIN VPS29"/>
    <property type="match status" value="1"/>
</dbReference>
<keyword evidence="2" id="KW-0479">Metal-binding</keyword>
<dbReference type="EC" id="3.1.4.-" evidence="2"/>
<feature type="domain" description="Calcineurin-like phosphoesterase" evidence="3">
    <location>
        <begin position="1"/>
        <end position="141"/>
    </location>
</feature>
<comment type="cofactor">
    <cofactor evidence="2">
        <name>a divalent metal cation</name>
        <dbReference type="ChEBI" id="CHEBI:60240"/>
    </cofactor>
</comment>
<comment type="similarity">
    <text evidence="1 2">Belongs to the metallophosphoesterase superfamily. YfcE family.</text>
</comment>
<evidence type="ECO:0000313" key="5">
    <source>
        <dbReference type="Proteomes" id="UP000316626"/>
    </source>
</evidence>
<sequence>MKLLIISDTHKDIETMEKVLLQHQDVDAMIHCGDSELDSSYFKQISVHVVRGNCDSDTNYPNEIITQLNDDIVYVTHGHLHQVKSTLMPLSYRAQEVQASIVCFGHSHLLGAEINNGILFVNPGSLHKPRGRKEKSYAIVEKLINGWSVLFFSSEHKIIEELNFKI</sequence>
<name>A0A544TR16_9BACI</name>
<accession>A0A544TR16</accession>
<organism evidence="4 5">
    <name type="scientific">Psychrobacillus vulpis</name>
    <dbReference type="NCBI Taxonomy" id="2325572"/>
    <lineage>
        <taxon>Bacteria</taxon>
        <taxon>Bacillati</taxon>
        <taxon>Bacillota</taxon>
        <taxon>Bacilli</taxon>
        <taxon>Bacillales</taxon>
        <taxon>Bacillaceae</taxon>
        <taxon>Psychrobacillus</taxon>
    </lineage>
</organism>
<comment type="caution">
    <text evidence="4">The sequence shown here is derived from an EMBL/GenBank/DDBJ whole genome shotgun (WGS) entry which is preliminary data.</text>
</comment>
<dbReference type="OrthoDB" id="9800565at2"/>
<evidence type="ECO:0000259" key="3">
    <source>
        <dbReference type="Pfam" id="PF12850"/>
    </source>
</evidence>
<dbReference type="Proteomes" id="UP000316626">
    <property type="component" value="Unassembled WGS sequence"/>
</dbReference>
<evidence type="ECO:0000313" key="4">
    <source>
        <dbReference type="EMBL" id="TQR19904.1"/>
    </source>
</evidence>
<proteinExistence type="inferred from homology"/>
<dbReference type="Pfam" id="PF12850">
    <property type="entry name" value="Metallophos_2"/>
    <property type="match status" value="1"/>
</dbReference>